<evidence type="ECO:0000313" key="3">
    <source>
        <dbReference type="EMBL" id="TIA90825.1"/>
    </source>
</evidence>
<dbReference type="PROSITE" id="PS50011">
    <property type="entry name" value="PROTEIN_KINASE_DOM"/>
    <property type="match status" value="1"/>
</dbReference>
<feature type="compositionally biased region" description="Acidic residues" evidence="1">
    <location>
        <begin position="349"/>
        <end position="359"/>
    </location>
</feature>
<dbReference type="CDD" id="cd20558">
    <property type="entry name" value="CYCLIN_ScPCL7-like"/>
    <property type="match status" value="1"/>
</dbReference>
<feature type="compositionally biased region" description="Polar residues" evidence="1">
    <location>
        <begin position="753"/>
        <end position="767"/>
    </location>
</feature>
<dbReference type="GO" id="GO:0005634">
    <property type="term" value="C:nucleus"/>
    <property type="evidence" value="ECO:0007669"/>
    <property type="project" value="TreeGrafter"/>
</dbReference>
<evidence type="ECO:0000256" key="1">
    <source>
        <dbReference type="SAM" id="MobiDB-lite"/>
    </source>
</evidence>
<feature type="domain" description="Protein kinase" evidence="2">
    <location>
        <begin position="227"/>
        <end position="602"/>
    </location>
</feature>
<feature type="compositionally biased region" description="Low complexity" evidence="1">
    <location>
        <begin position="64"/>
        <end position="81"/>
    </location>
</feature>
<dbReference type="Proteomes" id="UP000310189">
    <property type="component" value="Unassembled WGS sequence"/>
</dbReference>
<feature type="region of interest" description="Disordered" evidence="1">
    <location>
        <begin position="860"/>
        <end position="897"/>
    </location>
</feature>
<dbReference type="GO" id="GO:0016538">
    <property type="term" value="F:cyclin-dependent protein serine/threonine kinase regulator activity"/>
    <property type="evidence" value="ECO:0007669"/>
    <property type="project" value="TreeGrafter"/>
</dbReference>
<dbReference type="Gene3D" id="1.10.510.10">
    <property type="entry name" value="Transferase(Phosphotransferase) domain 1"/>
    <property type="match status" value="1"/>
</dbReference>
<proteinExistence type="predicted"/>
<dbReference type="InterPro" id="IPR011009">
    <property type="entry name" value="Kinase-like_dom_sf"/>
</dbReference>
<dbReference type="GO" id="GO:0019901">
    <property type="term" value="F:protein kinase binding"/>
    <property type="evidence" value="ECO:0007669"/>
    <property type="project" value="InterPro"/>
</dbReference>
<keyword evidence="4" id="KW-1185">Reference proteome</keyword>
<dbReference type="SUPFAM" id="SSF47954">
    <property type="entry name" value="Cyclin-like"/>
    <property type="match status" value="1"/>
</dbReference>
<feature type="region of interest" description="Disordered" evidence="1">
    <location>
        <begin position="146"/>
        <end position="178"/>
    </location>
</feature>
<dbReference type="Pfam" id="PF00069">
    <property type="entry name" value="Pkinase"/>
    <property type="match status" value="2"/>
</dbReference>
<dbReference type="InterPro" id="IPR013922">
    <property type="entry name" value="Cyclin_PHO80-like"/>
</dbReference>
<feature type="compositionally biased region" description="Polar residues" evidence="1">
    <location>
        <begin position="1"/>
        <end position="11"/>
    </location>
</feature>
<dbReference type="GO" id="GO:0004672">
    <property type="term" value="F:protein kinase activity"/>
    <property type="evidence" value="ECO:0007669"/>
    <property type="project" value="InterPro"/>
</dbReference>
<protein>
    <recommendedName>
        <fullName evidence="2">Protein kinase domain-containing protein</fullName>
    </recommendedName>
</protein>
<feature type="compositionally biased region" description="Polar residues" evidence="1">
    <location>
        <begin position="110"/>
        <end position="125"/>
    </location>
</feature>
<reference evidence="3 4" key="1">
    <citation type="submission" date="2019-03" db="EMBL/GenBank/DDBJ databases">
        <title>Sequencing 23 genomes of Wallemia ichthyophaga.</title>
        <authorList>
            <person name="Gostincar C."/>
        </authorList>
    </citation>
    <scope>NUCLEOTIDE SEQUENCE [LARGE SCALE GENOMIC DNA]</scope>
    <source>
        <strain evidence="3 4">EXF-5753</strain>
    </source>
</reference>
<dbReference type="GO" id="GO:0000307">
    <property type="term" value="C:cyclin-dependent protein kinase holoenzyme complex"/>
    <property type="evidence" value="ECO:0007669"/>
    <property type="project" value="TreeGrafter"/>
</dbReference>
<dbReference type="Gene3D" id="3.30.200.20">
    <property type="entry name" value="Phosphorylase Kinase, domain 1"/>
    <property type="match status" value="1"/>
</dbReference>
<dbReference type="AlphaFoldDB" id="A0A4T0FS40"/>
<dbReference type="SUPFAM" id="SSF56112">
    <property type="entry name" value="Protein kinase-like (PK-like)"/>
    <property type="match status" value="1"/>
</dbReference>
<feature type="compositionally biased region" description="Low complexity" evidence="1">
    <location>
        <begin position="861"/>
        <end position="877"/>
    </location>
</feature>
<feature type="region of interest" description="Disordered" evidence="1">
    <location>
        <begin position="96"/>
        <end position="125"/>
    </location>
</feature>
<feature type="region of interest" description="Disordered" evidence="1">
    <location>
        <begin position="1"/>
        <end position="81"/>
    </location>
</feature>
<comment type="caution">
    <text evidence="3">The sequence shown here is derived from an EMBL/GenBank/DDBJ whole genome shotgun (WGS) entry which is preliminary data.</text>
</comment>
<evidence type="ECO:0000313" key="4">
    <source>
        <dbReference type="Proteomes" id="UP000310189"/>
    </source>
</evidence>
<dbReference type="OrthoDB" id="541276at2759"/>
<feature type="compositionally biased region" description="Polar residues" evidence="1">
    <location>
        <begin position="883"/>
        <end position="897"/>
    </location>
</feature>
<dbReference type="InterPro" id="IPR008271">
    <property type="entry name" value="Ser/Thr_kinase_AS"/>
</dbReference>
<dbReference type="Gene3D" id="1.10.472.10">
    <property type="entry name" value="Cyclin-like"/>
    <property type="match status" value="1"/>
</dbReference>
<dbReference type="PANTHER" id="PTHR15615">
    <property type="match status" value="1"/>
</dbReference>
<feature type="region of interest" description="Disordered" evidence="1">
    <location>
        <begin position="349"/>
        <end position="368"/>
    </location>
</feature>
<feature type="compositionally biased region" description="Basic and acidic residues" evidence="1">
    <location>
        <begin position="163"/>
        <end position="178"/>
    </location>
</feature>
<feature type="region of interest" description="Disordered" evidence="1">
    <location>
        <begin position="727"/>
        <end position="836"/>
    </location>
</feature>
<feature type="compositionally biased region" description="Polar residues" evidence="1">
    <location>
        <begin position="918"/>
        <end position="931"/>
    </location>
</feature>
<dbReference type="InterPro" id="IPR000719">
    <property type="entry name" value="Prot_kinase_dom"/>
</dbReference>
<name>A0A4T0FS40_9BASI</name>
<dbReference type="GO" id="GO:0005524">
    <property type="term" value="F:ATP binding"/>
    <property type="evidence" value="ECO:0007669"/>
    <property type="project" value="InterPro"/>
</dbReference>
<evidence type="ECO:0000259" key="2">
    <source>
        <dbReference type="PROSITE" id="PS50011"/>
    </source>
</evidence>
<dbReference type="InterPro" id="IPR036915">
    <property type="entry name" value="Cyclin-like_sf"/>
</dbReference>
<dbReference type="Pfam" id="PF08613">
    <property type="entry name" value="Cyclin"/>
    <property type="match status" value="1"/>
</dbReference>
<feature type="compositionally biased region" description="Low complexity" evidence="1">
    <location>
        <begin position="146"/>
        <end position="162"/>
    </location>
</feature>
<dbReference type="EMBL" id="SPNW01000016">
    <property type="protein sequence ID" value="TIA90825.1"/>
    <property type="molecule type" value="Genomic_DNA"/>
</dbReference>
<feature type="compositionally biased region" description="Low complexity" evidence="1">
    <location>
        <begin position="788"/>
        <end position="800"/>
    </location>
</feature>
<organism evidence="3 4">
    <name type="scientific">Wallemia hederae</name>
    <dbReference type="NCBI Taxonomy" id="1540922"/>
    <lineage>
        <taxon>Eukaryota</taxon>
        <taxon>Fungi</taxon>
        <taxon>Dikarya</taxon>
        <taxon>Basidiomycota</taxon>
        <taxon>Wallemiomycotina</taxon>
        <taxon>Wallemiomycetes</taxon>
        <taxon>Wallemiales</taxon>
        <taxon>Wallemiaceae</taxon>
        <taxon>Wallemia</taxon>
    </lineage>
</organism>
<gene>
    <name evidence="3" type="ORF">E3P99_01410</name>
</gene>
<dbReference type="PROSITE" id="PS00108">
    <property type="entry name" value="PROTEIN_KINASE_ST"/>
    <property type="match status" value="1"/>
</dbReference>
<dbReference type="PANTHER" id="PTHR15615:SF117">
    <property type="entry name" value="PHO85 CYCLIN PHO80"/>
    <property type="match status" value="1"/>
</dbReference>
<accession>A0A4T0FS40</accession>
<dbReference type="SMART" id="SM00220">
    <property type="entry name" value="S_TKc"/>
    <property type="match status" value="1"/>
</dbReference>
<feature type="region of interest" description="Disordered" evidence="1">
    <location>
        <begin position="918"/>
        <end position="944"/>
    </location>
</feature>
<sequence>MNSSTTQLSSPPASPAQRFISIHEGQQQQQHQQQLPTSPRPSFLERRQSGVPMTPSSESYLPFPRSASPAPATLAPSPSLSNAVVSSPLAMNSTLSPPATPSLAKRPLNPITNSPRSSIASITSPTHRQSMALAVSLSLAGSVASSRCSSTSGQSRLSSRRSSVNDHPSRWSDDIGYDRDDDDDEVCDIFKLGDIFGEGYDFQGQTVRSVELGIESQQRLTDRPKKMEVVKKLGTGSYAAVYAMKEILEHDSDEDDFELSGVPNKSSSRNGQPRMFALKALSKKNLDDSQLEIQMYEARIHQSLPVHQNIVTLYHTLETSGWLFLLMEYCPGQDLYYWLQGRLDESSLDLDEEQSDEEVTMSNEMTPSASTLAATPLARNGHSLMDKYLGSVGNKTPSTPSLLANVDTRNTMEGRARLRLISRMFESMCEAVAVCHDNGISHRDIKPENFIVTDGVDVVKLSDGRTKKERKVICKLTDFGLSTFDSQSSDFDCGSKSYMAFECRNNLNPTYNPKPADVWSLGIVLLNMLFKRNPWGEPSVEADESFDYYCQDPQMFLTGAFALTEQAADFLAKNVLCEETKDHHRVGAREFGKWARDLHKHVELPNQPSPLSSSIRPAVLNQSFTPLEIPSRPQSPVKLSRSEVLNNNFSEIANTASPRVTKIATGNEDFDPDLDDTLPSPLPMPERKLESENELNKMIEEATPKVTQTKQSSPNKSALLAFEGNDDIAPSHKASNTFNKNKPTKVQRESFEHTTTPTMATAWNSYGQRRDRIGKRQQAANQFGGNGTPPSNSTTPTKPGFRPLNTSAPAPAPATTPAPAQGGISRGAPAQHKPVGVYRPPAARREIDNKEVGFGERKVNHGNANAHTTTHATSANANDKKTNWSNTTPGKSKQSSVMFNRRYRTSRPVLRPLLTNQPKATTSDTKVSTKVPTKAPVRPAPRQSIRQRIEQTRADKERLRLDTQQQDNWRPIANKRTNRLTSTNHQRLLNRSIKRRNPAGHSQGYDDDQMAGVNKNYLKVDKEVLLDLLAFMLSRLVQHNDQLPLDADKLTRFHSKAAPGITIKDYLYRINKFTNVDPCCLLILLIYIDRISIILPELTITSLTVHRFIITAITVSSKALCDVFCTASHYAKVGGISLNELNLLEREFLRILDWNLTCDNKQLEEYYLNLVNSHPSYTVDLDIVEAVTEEKDSADIVIQTEPASRYTFAAATKAAELSKATE</sequence>